<sequence length="257" mass="27577">MFGTMRLARSLAMMALAVLFSFLVMHGSAQAYTGKILFDQGHGETAGNADWTINGAYSELADALRSDGYTVASTASSLTDTLLSQYDVLVLPEPNINFSSSEKSAIIRFIQNGGGVYFIADHNNSDRNNDGVDSVDIYNSFVNTLGFTFNYASLSKDPITDIRNSPVTSGVSAVGCWGGTTIKVGTSNSSIVKDIYLNADPFHIHGSYGNGRFAALGDSSLYDDGTGNPGDSLHPNWYDYDDSILAVNTIEWLAGDR</sequence>
<evidence type="ECO:0000313" key="4">
    <source>
        <dbReference type="Proteomes" id="UP000530514"/>
    </source>
</evidence>
<dbReference type="RefSeq" id="WP_052153866.1">
    <property type="nucleotide sequence ID" value="NZ_JACEIP010000001.1"/>
</dbReference>
<feature type="domain" description="ABC-type uncharacterised transport system" evidence="2">
    <location>
        <begin position="35"/>
        <end position="151"/>
    </location>
</feature>
<comment type="caution">
    <text evidence="3">The sequence shown here is derived from an EMBL/GenBank/DDBJ whole genome shotgun (WGS) entry which is preliminary data.</text>
</comment>
<evidence type="ECO:0000256" key="1">
    <source>
        <dbReference type="SAM" id="SignalP"/>
    </source>
</evidence>
<feature type="chain" id="PRO_5030711679" evidence="1">
    <location>
        <begin position="32"/>
        <end position="257"/>
    </location>
</feature>
<dbReference type="EMBL" id="JACEIP010000001">
    <property type="protein sequence ID" value="MBA4541418.1"/>
    <property type="molecule type" value="Genomic_DNA"/>
</dbReference>
<keyword evidence="1" id="KW-0732">Signal</keyword>
<keyword evidence="4" id="KW-1185">Reference proteome</keyword>
<dbReference type="OrthoDB" id="9801679at2"/>
<evidence type="ECO:0000313" key="3">
    <source>
        <dbReference type="EMBL" id="MBA4541418.1"/>
    </source>
</evidence>
<dbReference type="Proteomes" id="UP000530514">
    <property type="component" value="Unassembled WGS sequence"/>
</dbReference>
<organism evidence="3 4">
    <name type="scientific">Thermoactinomyces daqus</name>
    <dbReference type="NCBI Taxonomy" id="1329516"/>
    <lineage>
        <taxon>Bacteria</taxon>
        <taxon>Bacillati</taxon>
        <taxon>Bacillota</taxon>
        <taxon>Bacilli</taxon>
        <taxon>Bacillales</taxon>
        <taxon>Thermoactinomycetaceae</taxon>
        <taxon>Thermoactinomyces</taxon>
    </lineage>
</organism>
<reference evidence="3 4" key="1">
    <citation type="submission" date="2020-07" db="EMBL/GenBank/DDBJ databases">
        <authorList>
            <person name="Feng H."/>
        </authorList>
    </citation>
    <scope>NUCLEOTIDE SEQUENCE [LARGE SCALE GENOMIC DNA]</scope>
    <source>
        <strain evidence="4">s-11</strain>
    </source>
</reference>
<dbReference type="Gene3D" id="3.40.50.880">
    <property type="match status" value="1"/>
</dbReference>
<name>A0A7W1X7E1_9BACL</name>
<protein>
    <submittedName>
        <fullName evidence="3">Gldg family protein</fullName>
    </submittedName>
</protein>
<dbReference type="Pfam" id="PF09822">
    <property type="entry name" value="ABC_transp_aux"/>
    <property type="match status" value="1"/>
</dbReference>
<gene>
    <name evidence="3" type="ORF">H1164_00635</name>
</gene>
<proteinExistence type="predicted"/>
<feature type="signal peptide" evidence="1">
    <location>
        <begin position="1"/>
        <end position="31"/>
    </location>
</feature>
<dbReference type="AlphaFoldDB" id="A0A7W1X7E1"/>
<dbReference type="InterPro" id="IPR029062">
    <property type="entry name" value="Class_I_gatase-like"/>
</dbReference>
<accession>A0A7W1X7E1</accession>
<dbReference type="InterPro" id="IPR019196">
    <property type="entry name" value="ABC_transp_unknown"/>
</dbReference>
<dbReference type="SUPFAM" id="SSF52317">
    <property type="entry name" value="Class I glutamine amidotransferase-like"/>
    <property type="match status" value="1"/>
</dbReference>
<evidence type="ECO:0000259" key="2">
    <source>
        <dbReference type="Pfam" id="PF09822"/>
    </source>
</evidence>